<organism evidence="3 4">
    <name type="scientific">Caerostris extrusa</name>
    <name type="common">Bark spider</name>
    <name type="synonym">Caerostris bankana</name>
    <dbReference type="NCBI Taxonomy" id="172846"/>
    <lineage>
        <taxon>Eukaryota</taxon>
        <taxon>Metazoa</taxon>
        <taxon>Ecdysozoa</taxon>
        <taxon>Arthropoda</taxon>
        <taxon>Chelicerata</taxon>
        <taxon>Arachnida</taxon>
        <taxon>Araneae</taxon>
        <taxon>Araneomorphae</taxon>
        <taxon>Entelegynae</taxon>
        <taxon>Araneoidea</taxon>
        <taxon>Araneidae</taxon>
        <taxon>Caerostris</taxon>
    </lineage>
</organism>
<feature type="compositionally biased region" description="Polar residues" evidence="1">
    <location>
        <begin position="213"/>
        <end position="235"/>
    </location>
</feature>
<dbReference type="EMBL" id="BPLR01011162">
    <property type="protein sequence ID" value="GIY44568.1"/>
    <property type="molecule type" value="Genomic_DNA"/>
</dbReference>
<name>A0AAV4TKT2_CAEEX</name>
<evidence type="ECO:0000256" key="1">
    <source>
        <dbReference type="SAM" id="MobiDB-lite"/>
    </source>
</evidence>
<keyword evidence="2" id="KW-0732">Signal</keyword>
<proteinExistence type="predicted"/>
<gene>
    <name evidence="3" type="ORF">CEXT_776061</name>
</gene>
<reference evidence="3 4" key="1">
    <citation type="submission" date="2021-06" db="EMBL/GenBank/DDBJ databases">
        <title>Caerostris extrusa draft genome.</title>
        <authorList>
            <person name="Kono N."/>
            <person name="Arakawa K."/>
        </authorList>
    </citation>
    <scope>NUCLEOTIDE SEQUENCE [LARGE SCALE GENOMIC DNA]</scope>
</reference>
<feature type="compositionally biased region" description="Acidic residues" evidence="1">
    <location>
        <begin position="183"/>
        <end position="201"/>
    </location>
</feature>
<feature type="compositionally biased region" description="Basic and acidic residues" evidence="1">
    <location>
        <begin position="203"/>
        <end position="212"/>
    </location>
</feature>
<accession>A0AAV4TKT2</accession>
<feature type="region of interest" description="Disordered" evidence="1">
    <location>
        <begin position="160"/>
        <end position="314"/>
    </location>
</feature>
<protein>
    <submittedName>
        <fullName evidence="3">Uncharacterized protein</fullName>
    </submittedName>
</protein>
<feature type="region of interest" description="Disordered" evidence="1">
    <location>
        <begin position="392"/>
        <end position="427"/>
    </location>
</feature>
<evidence type="ECO:0000313" key="3">
    <source>
        <dbReference type="EMBL" id="GIY44568.1"/>
    </source>
</evidence>
<feature type="signal peptide" evidence="2">
    <location>
        <begin position="1"/>
        <end position="16"/>
    </location>
</feature>
<sequence>MMCFLFLSYLLQCVHSIPYSSPKSNLLGVTNSSQSPKDLVVPTNSTKFIKINSVGHDIKIFNAQDKKVHDLKEKAGKDHGSATDKKSTGNSLIRNVTVTYVCDTGKRTCWLDRKNANMDTFDIPFWITLRDLHPKRMNLKDFYKLSWRERERFPLDLDEKPVSLKTSPSKHHTPRRRKREVESFEDAESNEDGADQNDNDVDQSQRNERDAESSTPGDHTSPSDANKNFSSTANKQQKKRSTTLDDYDEDIKSTPEDETDSNSYDDEEEDDKYQIDKRGAGPVTEGTSSTDSSTAKPAAIQFRRNVGQPYNPYFQADLPQDPYMYYQPERRFSRFDGISIRSPQPNSRMYYQPDDDETPYNYAAPSYHNMQRMFGRLSSPYGYGSHRRPSYQTNANMYYGSDTKPAKSPYYDYRPHRKYGKQPYRKPYRKPIETSASMYYGK</sequence>
<feature type="chain" id="PRO_5043977504" evidence="2">
    <location>
        <begin position="17"/>
        <end position="442"/>
    </location>
</feature>
<evidence type="ECO:0000256" key="2">
    <source>
        <dbReference type="SAM" id="SignalP"/>
    </source>
</evidence>
<feature type="compositionally biased region" description="Polar residues" evidence="1">
    <location>
        <begin position="285"/>
        <end position="295"/>
    </location>
</feature>
<comment type="caution">
    <text evidence="3">The sequence shown here is derived from an EMBL/GenBank/DDBJ whole genome shotgun (WGS) entry which is preliminary data.</text>
</comment>
<dbReference type="AlphaFoldDB" id="A0AAV4TKT2"/>
<evidence type="ECO:0000313" key="4">
    <source>
        <dbReference type="Proteomes" id="UP001054945"/>
    </source>
</evidence>
<feature type="compositionally biased region" description="Basic residues" evidence="1">
    <location>
        <begin position="415"/>
        <end position="427"/>
    </location>
</feature>
<feature type="compositionally biased region" description="Acidic residues" evidence="1">
    <location>
        <begin position="256"/>
        <end position="271"/>
    </location>
</feature>
<dbReference type="Proteomes" id="UP001054945">
    <property type="component" value="Unassembled WGS sequence"/>
</dbReference>
<feature type="region of interest" description="Disordered" evidence="1">
    <location>
        <begin position="336"/>
        <end position="355"/>
    </location>
</feature>
<keyword evidence="4" id="KW-1185">Reference proteome</keyword>
<feature type="compositionally biased region" description="Basic residues" evidence="1">
    <location>
        <begin position="168"/>
        <end position="178"/>
    </location>
</feature>